<gene>
    <name evidence="1" type="ORF">M407DRAFT_179530</name>
</gene>
<evidence type="ECO:0000313" key="1">
    <source>
        <dbReference type="EMBL" id="KIO16974.1"/>
    </source>
</evidence>
<name>A0A0C3Q356_9AGAM</name>
<protein>
    <submittedName>
        <fullName evidence="1">Uncharacterized protein</fullName>
    </submittedName>
</protein>
<proteinExistence type="predicted"/>
<keyword evidence="2" id="KW-1185">Reference proteome</keyword>
<dbReference type="HOGENOM" id="CLU_2851389_0_0_1"/>
<reference evidence="1 2" key="1">
    <citation type="submission" date="2014-04" db="EMBL/GenBank/DDBJ databases">
        <authorList>
            <consortium name="DOE Joint Genome Institute"/>
            <person name="Kuo A."/>
            <person name="Girlanda M."/>
            <person name="Perotto S."/>
            <person name="Kohler A."/>
            <person name="Nagy L.G."/>
            <person name="Floudas D."/>
            <person name="Copeland A."/>
            <person name="Barry K.W."/>
            <person name="Cichocki N."/>
            <person name="Veneault-Fourrey C."/>
            <person name="LaButti K."/>
            <person name="Lindquist E.A."/>
            <person name="Lipzen A."/>
            <person name="Lundell T."/>
            <person name="Morin E."/>
            <person name="Murat C."/>
            <person name="Sun H."/>
            <person name="Tunlid A."/>
            <person name="Henrissat B."/>
            <person name="Grigoriev I.V."/>
            <person name="Hibbett D.S."/>
            <person name="Martin F."/>
            <person name="Nordberg H.P."/>
            <person name="Cantor M.N."/>
            <person name="Hua S.X."/>
        </authorList>
    </citation>
    <scope>NUCLEOTIDE SEQUENCE [LARGE SCALE GENOMIC DNA]</scope>
    <source>
        <strain evidence="1 2">MUT 4182</strain>
    </source>
</reference>
<sequence>MDGRFCITSFLRKSVEMALRASFDMLDQTTSSRRRPIWGVGRRRKTRGMIHPSRGTVPIPDSTSL</sequence>
<evidence type="ECO:0000313" key="2">
    <source>
        <dbReference type="Proteomes" id="UP000054248"/>
    </source>
</evidence>
<dbReference type="Proteomes" id="UP000054248">
    <property type="component" value="Unassembled WGS sequence"/>
</dbReference>
<dbReference type="AlphaFoldDB" id="A0A0C3Q356"/>
<organism evidence="1 2">
    <name type="scientific">Tulasnella calospora MUT 4182</name>
    <dbReference type="NCBI Taxonomy" id="1051891"/>
    <lineage>
        <taxon>Eukaryota</taxon>
        <taxon>Fungi</taxon>
        <taxon>Dikarya</taxon>
        <taxon>Basidiomycota</taxon>
        <taxon>Agaricomycotina</taxon>
        <taxon>Agaricomycetes</taxon>
        <taxon>Cantharellales</taxon>
        <taxon>Tulasnellaceae</taxon>
        <taxon>Tulasnella</taxon>
    </lineage>
</organism>
<reference evidence="2" key="2">
    <citation type="submission" date="2015-01" db="EMBL/GenBank/DDBJ databases">
        <title>Evolutionary Origins and Diversification of the Mycorrhizal Mutualists.</title>
        <authorList>
            <consortium name="DOE Joint Genome Institute"/>
            <consortium name="Mycorrhizal Genomics Consortium"/>
            <person name="Kohler A."/>
            <person name="Kuo A."/>
            <person name="Nagy L.G."/>
            <person name="Floudas D."/>
            <person name="Copeland A."/>
            <person name="Barry K.W."/>
            <person name="Cichocki N."/>
            <person name="Veneault-Fourrey C."/>
            <person name="LaButti K."/>
            <person name="Lindquist E.A."/>
            <person name="Lipzen A."/>
            <person name="Lundell T."/>
            <person name="Morin E."/>
            <person name="Murat C."/>
            <person name="Riley R."/>
            <person name="Ohm R."/>
            <person name="Sun H."/>
            <person name="Tunlid A."/>
            <person name="Henrissat B."/>
            <person name="Grigoriev I.V."/>
            <person name="Hibbett D.S."/>
            <person name="Martin F."/>
        </authorList>
    </citation>
    <scope>NUCLEOTIDE SEQUENCE [LARGE SCALE GENOMIC DNA]</scope>
    <source>
        <strain evidence="2">MUT 4182</strain>
    </source>
</reference>
<dbReference type="EMBL" id="KN823450">
    <property type="protein sequence ID" value="KIO16974.1"/>
    <property type="molecule type" value="Genomic_DNA"/>
</dbReference>
<accession>A0A0C3Q356</accession>